<dbReference type="EMBL" id="MGIO01000032">
    <property type="protein sequence ID" value="OGM89172.1"/>
    <property type="molecule type" value="Genomic_DNA"/>
</dbReference>
<sequence>MDNVVLKNLVKTLRNGGKTYSEILDITKQKIPKSTLAYWCKGLSLPDNYYSKIKQLNKYYLVESRKKALEVNKAKQQNIIQKLYHQNRYLLNKIDNDIQKIILAILYLGEGSKWRGTKYLGLGNADPNLIKYYLKLLRSCYQIEEKKLKCRVSYRADQNITELQNFWAEITKIPLCNFYKTKYDVRTIGKEKTRINYKGVCVIYYFDTRIQLELETIANILINGPVV</sequence>
<accession>A0A1F8DL80</accession>
<proteinExistence type="predicted"/>
<comment type="caution">
    <text evidence="1">The sequence shown here is derived from an EMBL/GenBank/DDBJ whole genome shotgun (WGS) entry which is preliminary data.</text>
</comment>
<name>A0A1F8DL80_9BACT</name>
<evidence type="ECO:0000313" key="2">
    <source>
        <dbReference type="Proteomes" id="UP000182002"/>
    </source>
</evidence>
<reference evidence="1 2" key="1">
    <citation type="journal article" date="2016" name="Nat. Commun.">
        <title>Thousands of microbial genomes shed light on interconnected biogeochemical processes in an aquifer system.</title>
        <authorList>
            <person name="Anantharaman K."/>
            <person name="Brown C.T."/>
            <person name="Hug L.A."/>
            <person name="Sharon I."/>
            <person name="Castelle C.J."/>
            <person name="Probst A.J."/>
            <person name="Thomas B.C."/>
            <person name="Singh A."/>
            <person name="Wilkins M.J."/>
            <person name="Karaoz U."/>
            <person name="Brodie E.L."/>
            <person name="Williams K.H."/>
            <person name="Hubbard S.S."/>
            <person name="Banfield J.F."/>
        </authorList>
    </citation>
    <scope>NUCLEOTIDE SEQUENCE [LARGE SCALE GENOMIC DNA]</scope>
</reference>
<dbReference type="Proteomes" id="UP000182002">
    <property type="component" value="Unassembled WGS sequence"/>
</dbReference>
<protein>
    <submittedName>
        <fullName evidence="1">Uncharacterized protein</fullName>
    </submittedName>
</protein>
<organism evidence="1 2">
    <name type="scientific">Candidatus Wolfebacteria bacterium RBG_13_41_7</name>
    <dbReference type="NCBI Taxonomy" id="1802554"/>
    <lineage>
        <taxon>Bacteria</taxon>
        <taxon>Candidatus Wolfeibacteriota</taxon>
    </lineage>
</organism>
<gene>
    <name evidence="1" type="ORF">A3J77_00625</name>
</gene>
<dbReference type="AlphaFoldDB" id="A0A1F8DL80"/>
<evidence type="ECO:0000313" key="1">
    <source>
        <dbReference type="EMBL" id="OGM89172.1"/>
    </source>
</evidence>